<reference evidence="1" key="1">
    <citation type="submission" date="2022-07" db="EMBL/GenBank/DDBJ databases">
        <title>Genome analysis of Parmales, a sister group of diatoms, reveals the evolutionary specialization of diatoms from phago-mixotrophs to photoautotrophs.</title>
        <authorList>
            <person name="Ban H."/>
            <person name="Sato S."/>
            <person name="Yoshikawa S."/>
            <person name="Kazumasa Y."/>
            <person name="Nakamura Y."/>
            <person name="Ichinomiya M."/>
            <person name="Saitoh K."/>
            <person name="Sato N."/>
            <person name="Blanc-Mathieu R."/>
            <person name="Endo H."/>
            <person name="Kuwata A."/>
            <person name="Ogata H."/>
        </authorList>
    </citation>
    <scope>NUCLEOTIDE SEQUENCE</scope>
</reference>
<sequence>MRILNDSMGKTSDRLTGFADITKNVGLIKVMVSLEGNLLAVLPVLSGIQKHIASRSFRIQENKGGSEPREERFYCDFTLHLPFALRNGKCVREGSEGKRSDKVLSSEIVKMDCWLRQQSLIPDPKKEEIIANQNCMLKQHCAHEDIRKGY</sequence>
<name>A0A9W7G1G6_9STRA</name>
<dbReference type="EMBL" id="BRXZ01008533">
    <property type="protein sequence ID" value="GMI27662.1"/>
    <property type="molecule type" value="Genomic_DNA"/>
</dbReference>
<organism evidence="1 2">
    <name type="scientific">Triparma retinervis</name>
    <dbReference type="NCBI Taxonomy" id="2557542"/>
    <lineage>
        <taxon>Eukaryota</taxon>
        <taxon>Sar</taxon>
        <taxon>Stramenopiles</taxon>
        <taxon>Ochrophyta</taxon>
        <taxon>Bolidophyceae</taxon>
        <taxon>Parmales</taxon>
        <taxon>Triparmaceae</taxon>
        <taxon>Triparma</taxon>
    </lineage>
</organism>
<evidence type="ECO:0000313" key="1">
    <source>
        <dbReference type="EMBL" id="GMI27662.1"/>
    </source>
</evidence>
<gene>
    <name evidence="1" type="ORF">TrRE_jg10477</name>
</gene>
<dbReference type="AlphaFoldDB" id="A0A9W7G1G6"/>
<keyword evidence="2" id="KW-1185">Reference proteome</keyword>
<proteinExistence type="predicted"/>
<accession>A0A9W7G1G6</accession>
<evidence type="ECO:0000313" key="2">
    <source>
        <dbReference type="Proteomes" id="UP001165082"/>
    </source>
</evidence>
<comment type="caution">
    <text evidence="1">The sequence shown here is derived from an EMBL/GenBank/DDBJ whole genome shotgun (WGS) entry which is preliminary data.</text>
</comment>
<dbReference type="Proteomes" id="UP001165082">
    <property type="component" value="Unassembled WGS sequence"/>
</dbReference>
<dbReference type="OrthoDB" id="10610855at2759"/>
<protein>
    <submittedName>
        <fullName evidence="1">Uncharacterized protein</fullName>
    </submittedName>
</protein>